<gene>
    <name evidence="3" type="ORF">Q9K01_10450</name>
</gene>
<accession>A0ABT9H9P9</accession>
<comment type="caution">
    <text evidence="3">The sequence shown here is derived from an EMBL/GenBank/DDBJ whole genome shotgun (WGS) entry which is preliminary data.</text>
</comment>
<evidence type="ECO:0000256" key="2">
    <source>
        <dbReference type="SAM" id="Phobius"/>
    </source>
</evidence>
<dbReference type="RefSeq" id="WP_305930192.1">
    <property type="nucleotide sequence ID" value="NZ_JAVAIL010000003.1"/>
</dbReference>
<keyword evidence="2" id="KW-0472">Membrane</keyword>
<keyword evidence="2" id="KW-1133">Transmembrane helix</keyword>
<name>A0ABT9H9P9_9SPHN</name>
<evidence type="ECO:0000313" key="3">
    <source>
        <dbReference type="EMBL" id="MDP4540046.1"/>
    </source>
</evidence>
<evidence type="ECO:0000313" key="4">
    <source>
        <dbReference type="Proteomes" id="UP001235664"/>
    </source>
</evidence>
<keyword evidence="2" id="KW-0812">Transmembrane</keyword>
<protein>
    <submittedName>
        <fullName evidence="3">Uncharacterized protein</fullName>
    </submittedName>
</protein>
<organism evidence="3 4">
    <name type="scientific">Qipengyuania benthica</name>
    <dbReference type="NCBI Taxonomy" id="3067651"/>
    <lineage>
        <taxon>Bacteria</taxon>
        <taxon>Pseudomonadati</taxon>
        <taxon>Pseudomonadota</taxon>
        <taxon>Alphaproteobacteria</taxon>
        <taxon>Sphingomonadales</taxon>
        <taxon>Erythrobacteraceae</taxon>
        <taxon>Qipengyuania</taxon>
    </lineage>
</organism>
<reference evidence="3 4" key="1">
    <citation type="submission" date="2023-08" db="EMBL/GenBank/DDBJ databases">
        <title>genomic of DY56.</title>
        <authorList>
            <person name="Wang Y."/>
        </authorList>
    </citation>
    <scope>NUCLEOTIDE SEQUENCE [LARGE SCALE GENOMIC DNA]</scope>
    <source>
        <strain evidence="3 4">DY56-A-20</strain>
    </source>
</reference>
<dbReference type="Proteomes" id="UP001235664">
    <property type="component" value="Unassembled WGS sequence"/>
</dbReference>
<sequence length="119" mass="13137">MNEAAEIVPHLPWIIGSALALGALGTLGWIHTTRLKIKHGYPLEGMWGQSLKPSTDGQTAERVRLLTQENAELRAELGSMKDRLVNVERIVTDSGYHLTGEIDRLRDHGGAKREKGTTQ</sequence>
<keyword evidence="4" id="KW-1185">Reference proteome</keyword>
<proteinExistence type="predicted"/>
<feature type="transmembrane region" description="Helical" evidence="2">
    <location>
        <begin position="12"/>
        <end position="30"/>
    </location>
</feature>
<keyword evidence="1" id="KW-0175">Coiled coil</keyword>
<dbReference type="EMBL" id="JAVAIL010000003">
    <property type="protein sequence ID" value="MDP4540046.1"/>
    <property type="molecule type" value="Genomic_DNA"/>
</dbReference>
<evidence type="ECO:0000256" key="1">
    <source>
        <dbReference type="SAM" id="Coils"/>
    </source>
</evidence>
<feature type="coiled-coil region" evidence="1">
    <location>
        <begin position="63"/>
        <end position="90"/>
    </location>
</feature>